<keyword evidence="2" id="KW-0560">Oxidoreductase</keyword>
<dbReference type="Proteomes" id="UP000542210">
    <property type="component" value="Unassembled WGS sequence"/>
</dbReference>
<keyword evidence="4" id="KW-1185">Reference proteome</keyword>
<organism evidence="3 4">
    <name type="scientific">Sphaerisporangium siamense</name>
    <dbReference type="NCBI Taxonomy" id="795645"/>
    <lineage>
        <taxon>Bacteria</taxon>
        <taxon>Bacillati</taxon>
        <taxon>Actinomycetota</taxon>
        <taxon>Actinomycetes</taxon>
        <taxon>Streptosporangiales</taxon>
        <taxon>Streptosporangiaceae</taxon>
        <taxon>Sphaerisporangium</taxon>
    </lineage>
</organism>
<gene>
    <name evidence="3" type="ORF">BJ982_000295</name>
</gene>
<dbReference type="RefSeq" id="WP_184875814.1">
    <property type="nucleotide sequence ID" value="NZ_BOOV01000013.1"/>
</dbReference>
<dbReference type="PANTHER" id="PTHR42760">
    <property type="entry name" value="SHORT-CHAIN DEHYDROGENASES/REDUCTASES FAMILY MEMBER"/>
    <property type="match status" value="1"/>
</dbReference>
<dbReference type="PANTHER" id="PTHR42760:SF133">
    <property type="entry name" value="3-OXOACYL-[ACYL-CARRIER-PROTEIN] REDUCTASE"/>
    <property type="match status" value="1"/>
</dbReference>
<comment type="caution">
    <text evidence="3">The sequence shown here is derived from an EMBL/GenBank/DDBJ whole genome shotgun (WGS) entry which is preliminary data.</text>
</comment>
<dbReference type="InterPro" id="IPR036291">
    <property type="entry name" value="NAD(P)-bd_dom_sf"/>
</dbReference>
<dbReference type="InterPro" id="IPR002347">
    <property type="entry name" value="SDR_fam"/>
</dbReference>
<reference evidence="3 4" key="1">
    <citation type="submission" date="2020-08" db="EMBL/GenBank/DDBJ databases">
        <title>Sequencing the genomes of 1000 actinobacteria strains.</title>
        <authorList>
            <person name="Klenk H.-P."/>
        </authorList>
    </citation>
    <scope>NUCLEOTIDE SEQUENCE [LARGE SCALE GENOMIC DNA]</scope>
    <source>
        <strain evidence="3 4">DSM 45784</strain>
    </source>
</reference>
<dbReference type="EMBL" id="JACHND010000001">
    <property type="protein sequence ID" value="MBB4698751.1"/>
    <property type="molecule type" value="Genomic_DNA"/>
</dbReference>
<evidence type="ECO:0000256" key="2">
    <source>
        <dbReference type="ARBA" id="ARBA00023002"/>
    </source>
</evidence>
<comment type="similarity">
    <text evidence="1">Belongs to the short-chain dehydrogenases/reductases (SDR) family.</text>
</comment>
<protein>
    <submittedName>
        <fullName evidence="3">NAD(P)-dependent dehydrogenase (Short-subunit alcohol dehydrogenase family)</fullName>
    </submittedName>
</protein>
<evidence type="ECO:0000256" key="1">
    <source>
        <dbReference type="ARBA" id="ARBA00006484"/>
    </source>
</evidence>
<evidence type="ECO:0000313" key="4">
    <source>
        <dbReference type="Proteomes" id="UP000542210"/>
    </source>
</evidence>
<dbReference type="GO" id="GO:0016616">
    <property type="term" value="F:oxidoreductase activity, acting on the CH-OH group of donors, NAD or NADP as acceptor"/>
    <property type="evidence" value="ECO:0007669"/>
    <property type="project" value="TreeGrafter"/>
</dbReference>
<dbReference type="SUPFAM" id="SSF51735">
    <property type="entry name" value="NAD(P)-binding Rossmann-fold domains"/>
    <property type="match status" value="1"/>
</dbReference>
<dbReference type="PRINTS" id="PR00080">
    <property type="entry name" value="SDRFAMILY"/>
</dbReference>
<proteinExistence type="inferred from homology"/>
<name>A0A7W7D4P4_9ACTN</name>
<dbReference type="PRINTS" id="PR00081">
    <property type="entry name" value="GDHRDH"/>
</dbReference>
<dbReference type="AlphaFoldDB" id="A0A7W7D4P4"/>
<dbReference type="Pfam" id="PF13561">
    <property type="entry name" value="adh_short_C2"/>
    <property type="match status" value="1"/>
</dbReference>
<dbReference type="Gene3D" id="3.40.50.720">
    <property type="entry name" value="NAD(P)-binding Rossmann-like Domain"/>
    <property type="match status" value="1"/>
</dbReference>
<dbReference type="FunFam" id="3.40.50.720:FF:000084">
    <property type="entry name" value="Short-chain dehydrogenase reductase"/>
    <property type="match status" value="1"/>
</dbReference>
<sequence>MSALRRFDGHIVVVTGGGRGIGRATSLRFGAEGAHVVVADEAVTFADEVSAEILERGGSSESWGVDVADPSSVGRFFSEVGERWQRLDVLVNCPGHATDTPFERVTESEFVEDLSVTLKAPFLCIQAAIPYLLRSGKNPNVVSIGSVNGLRAFGNETYGAAKAGLINLTENLAIRYGPRGLRVNVVAPGTIATRLWDARVAEEPAILDRVTTLYPLRRLGTPEDIAAACLFLASSDASWITGHTLTVDGGITAGHGAFIDTVFGDAGPFAPGDR</sequence>
<accession>A0A7W7D4P4</accession>
<evidence type="ECO:0000313" key="3">
    <source>
        <dbReference type="EMBL" id="MBB4698751.1"/>
    </source>
</evidence>